<evidence type="ECO:0000313" key="2">
    <source>
        <dbReference type="Proteomes" id="UP000002696"/>
    </source>
</evidence>
<reference evidence="2" key="1">
    <citation type="journal article" date="2011" name="J. Bacteriol.">
        <title>Genome sequences of eight morphologically diverse alphaproteobacteria.</title>
        <authorList>
            <consortium name="US DOE Joint Genome Institute"/>
            <person name="Brown P.J."/>
            <person name="Kysela D.T."/>
            <person name="Buechlein A."/>
            <person name="Hemmerich C."/>
            <person name="Brun Y.V."/>
        </authorList>
    </citation>
    <scope>NUCLEOTIDE SEQUENCE [LARGE SCALE GENOMIC DNA]</scope>
    <source>
        <strain evidence="2">ATCC 15264 / DSM 4735 / LMG 14903 / NBRC 16000 / CB 81</strain>
    </source>
</reference>
<dbReference type="Proteomes" id="UP000002696">
    <property type="component" value="Chromosome"/>
</dbReference>
<keyword evidence="2" id="KW-1185">Reference proteome</keyword>
<gene>
    <name evidence="1" type="ordered locus">Bresu_0133</name>
</gene>
<dbReference type="eggNOG" id="COG1408">
    <property type="taxonomic scope" value="Bacteria"/>
</dbReference>
<dbReference type="AlphaFoldDB" id="D9QIE5"/>
<proteinExistence type="predicted"/>
<keyword evidence="1" id="KW-0378">Hydrolase</keyword>
<evidence type="ECO:0000313" key="1">
    <source>
        <dbReference type="EMBL" id="ADK99447.1"/>
    </source>
</evidence>
<dbReference type="GO" id="GO:0016787">
    <property type="term" value="F:hydrolase activity"/>
    <property type="evidence" value="ECO:0007669"/>
    <property type="project" value="UniProtKB-KW"/>
</dbReference>
<sequence>MSERWACGLYDEGGRKLFVTGGVGISILPVRFRAPPEIVILTLKRANGAPS</sequence>
<dbReference type="KEGG" id="bsb:Bresu_0133"/>
<accession>D9QIE5</accession>
<dbReference type="InParanoid" id="D9QIE5"/>
<protein>
    <submittedName>
        <fullName evidence="1">Phosphohydrolase</fullName>
    </submittedName>
</protein>
<dbReference type="RefSeq" id="WP_013267552.1">
    <property type="nucleotide sequence ID" value="NC_014375.1"/>
</dbReference>
<dbReference type="OrthoDB" id="9780884at2"/>
<dbReference type="HOGENOM" id="CLU_3096367_0_0_5"/>
<name>D9QIE5_BRESC</name>
<dbReference type="EMBL" id="CP002102">
    <property type="protein sequence ID" value="ADK99447.1"/>
    <property type="molecule type" value="Genomic_DNA"/>
</dbReference>
<dbReference type="STRING" id="633149.Bresu_0133"/>
<organism evidence="1 2">
    <name type="scientific">Brevundimonas subvibrioides (strain ATCC 15264 / DSM 4735 / LMG 14903 / NBRC 16000 / CB 81)</name>
    <name type="common">Caulobacter subvibrioides</name>
    <dbReference type="NCBI Taxonomy" id="633149"/>
    <lineage>
        <taxon>Bacteria</taxon>
        <taxon>Pseudomonadati</taxon>
        <taxon>Pseudomonadota</taxon>
        <taxon>Alphaproteobacteria</taxon>
        <taxon>Caulobacterales</taxon>
        <taxon>Caulobacteraceae</taxon>
        <taxon>Brevundimonas</taxon>
    </lineage>
</organism>